<proteinExistence type="predicted"/>
<evidence type="ECO:0000313" key="4">
    <source>
        <dbReference type="Proteomes" id="UP000799750"/>
    </source>
</evidence>
<feature type="domain" description="4'-phosphopantetheinyl transferase" evidence="2">
    <location>
        <begin position="12"/>
        <end position="96"/>
    </location>
</feature>
<dbReference type="SUPFAM" id="SSF56214">
    <property type="entry name" value="4'-phosphopantetheinyl transferase"/>
    <property type="match status" value="1"/>
</dbReference>
<dbReference type="Pfam" id="PF01648">
    <property type="entry name" value="ACPS"/>
    <property type="match status" value="1"/>
</dbReference>
<dbReference type="OrthoDB" id="15433at2759"/>
<dbReference type="EMBL" id="MU004199">
    <property type="protein sequence ID" value="KAF2489476.1"/>
    <property type="molecule type" value="Genomic_DNA"/>
</dbReference>
<dbReference type="InterPro" id="IPR008278">
    <property type="entry name" value="4-PPantetheinyl_Trfase_dom"/>
</dbReference>
<dbReference type="Proteomes" id="UP000799750">
    <property type="component" value="Unassembled WGS sequence"/>
</dbReference>
<dbReference type="GO" id="GO:0000287">
    <property type="term" value="F:magnesium ion binding"/>
    <property type="evidence" value="ECO:0007669"/>
    <property type="project" value="InterPro"/>
</dbReference>
<keyword evidence="4" id="KW-1185">Reference proteome</keyword>
<evidence type="ECO:0000259" key="2">
    <source>
        <dbReference type="Pfam" id="PF01648"/>
    </source>
</evidence>
<dbReference type="AlphaFoldDB" id="A0A6A6QBV2"/>
<keyword evidence="1" id="KW-0808">Transferase</keyword>
<dbReference type="Gene3D" id="3.90.470.20">
    <property type="entry name" value="4'-phosphopantetheinyl transferase domain"/>
    <property type="match status" value="1"/>
</dbReference>
<name>A0A6A6QBV2_9PEZI</name>
<gene>
    <name evidence="3" type="ORF">BU16DRAFT_567652</name>
</gene>
<accession>A0A6A6QBV2</accession>
<reference evidence="3" key="1">
    <citation type="journal article" date="2020" name="Stud. Mycol.">
        <title>101 Dothideomycetes genomes: a test case for predicting lifestyles and emergence of pathogens.</title>
        <authorList>
            <person name="Haridas S."/>
            <person name="Albert R."/>
            <person name="Binder M."/>
            <person name="Bloem J."/>
            <person name="Labutti K."/>
            <person name="Salamov A."/>
            <person name="Andreopoulos B."/>
            <person name="Baker S."/>
            <person name="Barry K."/>
            <person name="Bills G."/>
            <person name="Bluhm B."/>
            <person name="Cannon C."/>
            <person name="Castanera R."/>
            <person name="Culley D."/>
            <person name="Daum C."/>
            <person name="Ezra D."/>
            <person name="Gonzalez J."/>
            <person name="Henrissat B."/>
            <person name="Kuo A."/>
            <person name="Liang C."/>
            <person name="Lipzen A."/>
            <person name="Lutzoni F."/>
            <person name="Magnuson J."/>
            <person name="Mondo S."/>
            <person name="Nolan M."/>
            <person name="Ohm R."/>
            <person name="Pangilinan J."/>
            <person name="Park H.-J."/>
            <person name="Ramirez L."/>
            <person name="Alfaro M."/>
            <person name="Sun H."/>
            <person name="Tritt A."/>
            <person name="Yoshinaga Y."/>
            <person name="Zwiers L.-H."/>
            <person name="Turgeon B."/>
            <person name="Goodwin S."/>
            <person name="Spatafora J."/>
            <person name="Crous P."/>
            <person name="Grigoriev I."/>
        </authorList>
    </citation>
    <scope>NUCLEOTIDE SEQUENCE</scope>
    <source>
        <strain evidence="3">CBS 269.34</strain>
    </source>
</reference>
<evidence type="ECO:0000256" key="1">
    <source>
        <dbReference type="ARBA" id="ARBA00022679"/>
    </source>
</evidence>
<evidence type="ECO:0000313" key="3">
    <source>
        <dbReference type="EMBL" id="KAF2489476.1"/>
    </source>
</evidence>
<sequence>MAPRPFALPYNVGIDICHVPRIVRFLITPSLPSSITASQRPGRITKLLDRIYHPLEQRYYWARFGGDGVSIDIISKHIAGRWAAKEAVIKAVKPRRILLRDVVVLSHPRDSSDPSSGGVYAVVLDRPFDTKATPKPTPVTKHKPLKFFDKNKPKLQALQAEDIAKSVQGLEGEIVNLSISHDGDYACAVCIAPTMHATPTSE</sequence>
<protein>
    <recommendedName>
        <fullName evidence="2">4'-phosphopantetheinyl transferase domain-containing protein</fullName>
    </recommendedName>
</protein>
<organism evidence="3 4">
    <name type="scientific">Lophium mytilinum</name>
    <dbReference type="NCBI Taxonomy" id="390894"/>
    <lineage>
        <taxon>Eukaryota</taxon>
        <taxon>Fungi</taxon>
        <taxon>Dikarya</taxon>
        <taxon>Ascomycota</taxon>
        <taxon>Pezizomycotina</taxon>
        <taxon>Dothideomycetes</taxon>
        <taxon>Pleosporomycetidae</taxon>
        <taxon>Mytilinidiales</taxon>
        <taxon>Mytilinidiaceae</taxon>
        <taxon>Lophium</taxon>
    </lineage>
</organism>
<dbReference type="GO" id="GO:0008897">
    <property type="term" value="F:holo-[acyl-carrier-protein] synthase activity"/>
    <property type="evidence" value="ECO:0007669"/>
    <property type="project" value="InterPro"/>
</dbReference>
<dbReference type="InterPro" id="IPR037143">
    <property type="entry name" value="4-PPantetheinyl_Trfase_dom_sf"/>
</dbReference>